<dbReference type="InterPro" id="IPR020843">
    <property type="entry name" value="ER"/>
</dbReference>
<dbReference type="PANTHER" id="PTHR45348">
    <property type="entry name" value="HYPOTHETICAL OXIDOREDUCTASE (EUROFUNG)"/>
    <property type="match status" value="1"/>
</dbReference>
<evidence type="ECO:0000313" key="5">
    <source>
        <dbReference type="Proteomes" id="UP000039046"/>
    </source>
</evidence>
<reference evidence="4 5" key="1">
    <citation type="journal article" date="2015" name="Genome Announc.">
        <title>Draft Genome Sequence and Gene Annotation of the Entomopathogenic Fungus Verticillium hemipterigenum.</title>
        <authorList>
            <person name="Horn F."/>
            <person name="Habel A."/>
            <person name="Scharf D.H."/>
            <person name="Dworschak J."/>
            <person name="Brakhage A.A."/>
            <person name="Guthke R."/>
            <person name="Hertweck C."/>
            <person name="Linde J."/>
        </authorList>
    </citation>
    <scope>NUCLEOTIDE SEQUENCE [LARGE SCALE GENOMIC DNA]</scope>
</reference>
<keyword evidence="5" id="KW-1185">Reference proteome</keyword>
<dbReference type="InterPro" id="IPR013149">
    <property type="entry name" value="ADH-like_C"/>
</dbReference>
<dbReference type="Pfam" id="PF08240">
    <property type="entry name" value="ADH_N"/>
    <property type="match status" value="1"/>
</dbReference>
<evidence type="ECO:0000256" key="1">
    <source>
        <dbReference type="ARBA" id="ARBA00008072"/>
    </source>
</evidence>
<dbReference type="AlphaFoldDB" id="A0A0A1SPC7"/>
<evidence type="ECO:0000256" key="2">
    <source>
        <dbReference type="ARBA" id="ARBA00023002"/>
    </source>
</evidence>
<dbReference type="OrthoDB" id="9992527at2759"/>
<dbReference type="InterPro" id="IPR013154">
    <property type="entry name" value="ADH-like_N"/>
</dbReference>
<feature type="domain" description="Enoyl reductase (ER)" evidence="3">
    <location>
        <begin position="13"/>
        <end position="271"/>
    </location>
</feature>
<dbReference type="PANTHER" id="PTHR45348:SF2">
    <property type="entry name" value="ZINC-TYPE ALCOHOL DEHYDROGENASE-LIKE PROTEIN C2E1P3.01"/>
    <property type="match status" value="1"/>
</dbReference>
<evidence type="ECO:0000313" key="4">
    <source>
        <dbReference type="EMBL" id="CEJ82263.1"/>
    </source>
</evidence>
<dbReference type="Gene3D" id="3.40.50.720">
    <property type="entry name" value="NAD(P)-binding Rossmann-like Domain"/>
    <property type="match status" value="1"/>
</dbReference>
<organism evidence="4 5">
    <name type="scientific">[Torrubiella] hemipterigena</name>
    <dbReference type="NCBI Taxonomy" id="1531966"/>
    <lineage>
        <taxon>Eukaryota</taxon>
        <taxon>Fungi</taxon>
        <taxon>Dikarya</taxon>
        <taxon>Ascomycota</taxon>
        <taxon>Pezizomycotina</taxon>
        <taxon>Sordariomycetes</taxon>
        <taxon>Hypocreomycetidae</taxon>
        <taxon>Hypocreales</taxon>
        <taxon>Clavicipitaceae</taxon>
        <taxon>Clavicipitaceae incertae sedis</taxon>
        <taxon>'Torrubiella' clade</taxon>
    </lineage>
</organism>
<gene>
    <name evidence="4" type="ORF">VHEMI02339</name>
</gene>
<dbReference type="SUPFAM" id="SSF50129">
    <property type="entry name" value="GroES-like"/>
    <property type="match status" value="1"/>
</dbReference>
<name>A0A0A1SPC7_9HYPO</name>
<protein>
    <recommendedName>
        <fullName evidence="3">Enoyl reductase (ER) domain-containing protein</fullName>
    </recommendedName>
</protein>
<dbReference type="SUPFAM" id="SSF51735">
    <property type="entry name" value="NAD(P)-binding Rossmann-fold domains"/>
    <property type="match status" value="1"/>
</dbReference>
<evidence type="ECO:0000259" key="3">
    <source>
        <dbReference type="SMART" id="SM00829"/>
    </source>
</evidence>
<proteinExistence type="inferred from homology"/>
<sequence>MAPTTCEALVIHEINDKSTHVKQQIPTPEPAALQVLVKVSHVAQNPTDVQCFDIKAFGNGTVLGCDFVGTVDKIGANVTRVAVGDTIAGLIWGGEVKGIGAYSEYTIADEKICFRVPEGATPDQMATVPLAACTSLLALFSKGSLAIDQKSCAGQTVLVWGGSSSVGLYAVQIAKLYGMDVIATCSPKHFDMVKSVGAKHVFDYRSDSVVDDIKAAAPDLRYVFDTIGSETTSQVASEAITTAGGTLCTVRPGKVFTDKCSKQTKVTDVLVWTAFLSDHRYKEHFWPANEDDHCLSADFFKALPSLIRDGKIKANNTKVYTGGLADVDTGFQEHRDGKISGYKIVYQL</sequence>
<dbReference type="InterPro" id="IPR011032">
    <property type="entry name" value="GroES-like_sf"/>
</dbReference>
<dbReference type="SMART" id="SM00829">
    <property type="entry name" value="PKS_ER"/>
    <property type="match status" value="1"/>
</dbReference>
<dbReference type="Proteomes" id="UP000039046">
    <property type="component" value="Unassembled WGS sequence"/>
</dbReference>
<dbReference type="HOGENOM" id="CLU_026673_16_1_1"/>
<comment type="similarity">
    <text evidence="1">Belongs to the zinc-containing alcohol dehydrogenase family.</text>
</comment>
<accession>A0A0A1SPC7</accession>
<dbReference type="STRING" id="1531966.A0A0A1SPC7"/>
<dbReference type="CDD" id="cd08249">
    <property type="entry name" value="enoyl_reductase_like"/>
    <property type="match status" value="1"/>
</dbReference>
<dbReference type="GO" id="GO:0016651">
    <property type="term" value="F:oxidoreductase activity, acting on NAD(P)H"/>
    <property type="evidence" value="ECO:0007669"/>
    <property type="project" value="InterPro"/>
</dbReference>
<dbReference type="Pfam" id="PF00107">
    <property type="entry name" value="ADH_zinc_N"/>
    <property type="match status" value="1"/>
</dbReference>
<dbReference type="Gene3D" id="3.90.180.10">
    <property type="entry name" value="Medium-chain alcohol dehydrogenases, catalytic domain"/>
    <property type="match status" value="1"/>
</dbReference>
<keyword evidence="2" id="KW-0560">Oxidoreductase</keyword>
<dbReference type="EMBL" id="CDHN01000001">
    <property type="protein sequence ID" value="CEJ82263.1"/>
    <property type="molecule type" value="Genomic_DNA"/>
</dbReference>
<dbReference type="InterPro" id="IPR036291">
    <property type="entry name" value="NAD(P)-bd_dom_sf"/>
</dbReference>
<dbReference type="InterPro" id="IPR047122">
    <property type="entry name" value="Trans-enoyl_RdTase-like"/>
</dbReference>